<evidence type="ECO:0000256" key="1">
    <source>
        <dbReference type="ARBA" id="ARBA00007118"/>
    </source>
</evidence>
<dbReference type="InterPro" id="IPR000415">
    <property type="entry name" value="Nitroreductase-like"/>
</dbReference>
<name>A0A5M8ATJ6_9BURK</name>
<dbReference type="SUPFAM" id="SSF55469">
    <property type="entry name" value="FMN-dependent nitroreductase-like"/>
    <property type="match status" value="1"/>
</dbReference>
<dbReference type="AlphaFoldDB" id="A0A5M8ATJ6"/>
<sequence>MSHPVIDAIEQRISANFFDAARPLSDAQIEALTALATRAPTAYNLQNWRFIAVRTAEAKARLRAVAWNQPKVTDAAVVFIVCGVLADPATLAQRLQPSVEAGLMPAGMVQTWVDAARGQYLEQPQSRRDEAIRTASLGAATLMLAAQGMGLATGPMTGFDPQGVAREFALRPDEVPAILVAVGHAAPGNWPQKPRRPLAEVLDFA</sequence>
<feature type="domain" description="Nitroreductase" evidence="3">
    <location>
        <begin position="9"/>
        <end position="184"/>
    </location>
</feature>
<dbReference type="Pfam" id="PF00881">
    <property type="entry name" value="Nitroreductase"/>
    <property type="match status" value="1"/>
</dbReference>
<reference evidence="4 5" key="1">
    <citation type="submission" date="2019-09" db="EMBL/GenBank/DDBJ databases">
        <title>Isolation of a novel species in the genus Cupriavidus from patients with sepsis using whole genome sequencing.</title>
        <authorList>
            <person name="Kweon O.J."/>
            <person name="Lee M.-K."/>
        </authorList>
    </citation>
    <scope>NUCLEOTIDE SEQUENCE [LARGE SCALE GENOMIC DNA]</scope>
    <source>
        <strain evidence="4 5">MKL-01</strain>
    </source>
</reference>
<evidence type="ECO:0000256" key="2">
    <source>
        <dbReference type="ARBA" id="ARBA00023002"/>
    </source>
</evidence>
<dbReference type="GO" id="GO:0016491">
    <property type="term" value="F:oxidoreductase activity"/>
    <property type="evidence" value="ECO:0007669"/>
    <property type="project" value="UniProtKB-KW"/>
</dbReference>
<gene>
    <name evidence="4" type="ORF">F1599_09220</name>
</gene>
<organism evidence="4 5">
    <name type="scientific">Cupriavidus cauae</name>
    <dbReference type="NCBI Taxonomy" id="2608999"/>
    <lineage>
        <taxon>Bacteria</taxon>
        <taxon>Pseudomonadati</taxon>
        <taxon>Pseudomonadota</taxon>
        <taxon>Betaproteobacteria</taxon>
        <taxon>Burkholderiales</taxon>
        <taxon>Burkholderiaceae</taxon>
        <taxon>Cupriavidus</taxon>
    </lineage>
</organism>
<accession>A0A5M8ATJ6</accession>
<dbReference type="Gene3D" id="3.40.109.10">
    <property type="entry name" value="NADH Oxidase"/>
    <property type="match status" value="1"/>
</dbReference>
<evidence type="ECO:0000259" key="3">
    <source>
        <dbReference type="Pfam" id="PF00881"/>
    </source>
</evidence>
<dbReference type="EMBL" id="VWRN01000027">
    <property type="protein sequence ID" value="KAA6126159.1"/>
    <property type="molecule type" value="Genomic_DNA"/>
</dbReference>
<dbReference type="InterPro" id="IPR029479">
    <property type="entry name" value="Nitroreductase"/>
</dbReference>
<keyword evidence="5" id="KW-1185">Reference proteome</keyword>
<proteinExistence type="inferred from homology"/>
<keyword evidence="2" id="KW-0560">Oxidoreductase</keyword>
<evidence type="ECO:0000313" key="5">
    <source>
        <dbReference type="Proteomes" id="UP000324324"/>
    </source>
</evidence>
<protein>
    <submittedName>
        <fullName evidence="4">Nitroreductase family protein</fullName>
    </submittedName>
</protein>
<dbReference type="PANTHER" id="PTHR43673">
    <property type="entry name" value="NAD(P)H NITROREDUCTASE YDGI-RELATED"/>
    <property type="match status" value="1"/>
</dbReference>
<dbReference type="RefSeq" id="WP_149316348.1">
    <property type="nucleotide sequence ID" value="NZ_VWRN01000027.1"/>
</dbReference>
<comment type="similarity">
    <text evidence="1">Belongs to the nitroreductase family.</text>
</comment>
<dbReference type="Proteomes" id="UP000324324">
    <property type="component" value="Unassembled WGS sequence"/>
</dbReference>
<evidence type="ECO:0000313" key="4">
    <source>
        <dbReference type="EMBL" id="KAA6126159.1"/>
    </source>
</evidence>
<comment type="caution">
    <text evidence="4">The sequence shown here is derived from an EMBL/GenBank/DDBJ whole genome shotgun (WGS) entry which is preliminary data.</text>
</comment>